<proteinExistence type="predicted"/>
<reference evidence="1" key="1">
    <citation type="journal article" date="2010" name="Science">
        <title>Plasticity of animal genome architecture unmasked by rapid evolution of a pelagic tunicate.</title>
        <authorList>
            <person name="Denoeud F."/>
            <person name="Henriet S."/>
            <person name="Mungpakdee S."/>
            <person name="Aury J.M."/>
            <person name="Da Silva C."/>
            <person name="Brinkmann H."/>
            <person name="Mikhaleva J."/>
            <person name="Olsen L.C."/>
            <person name="Jubin C."/>
            <person name="Canestro C."/>
            <person name="Bouquet J.M."/>
            <person name="Danks G."/>
            <person name="Poulain J."/>
            <person name="Campsteijn C."/>
            <person name="Adamski M."/>
            <person name="Cross I."/>
            <person name="Yadetie F."/>
            <person name="Muffato M."/>
            <person name="Louis A."/>
            <person name="Butcher S."/>
            <person name="Tsagkogeorga G."/>
            <person name="Konrad A."/>
            <person name="Singh S."/>
            <person name="Jensen M.F."/>
            <person name="Cong E.H."/>
            <person name="Eikeseth-Otteraa H."/>
            <person name="Noel B."/>
            <person name="Anthouard V."/>
            <person name="Porcel B.M."/>
            <person name="Kachouri-Lafond R."/>
            <person name="Nishino A."/>
            <person name="Ugolini M."/>
            <person name="Chourrout P."/>
            <person name="Nishida H."/>
            <person name="Aasland R."/>
            <person name="Huzurbazar S."/>
            <person name="Westhof E."/>
            <person name="Delsuc F."/>
            <person name="Lehrach H."/>
            <person name="Reinhardt R."/>
            <person name="Weissenbach J."/>
            <person name="Roy S.W."/>
            <person name="Artiguenave F."/>
            <person name="Postlethwait J.H."/>
            <person name="Manak J.R."/>
            <person name="Thompson E.M."/>
            <person name="Jaillon O."/>
            <person name="Du Pasquier L."/>
            <person name="Boudinot P."/>
            <person name="Liberles D.A."/>
            <person name="Volff J.N."/>
            <person name="Philippe H."/>
            <person name="Lenhard B."/>
            <person name="Roest Crollius H."/>
            <person name="Wincker P."/>
            <person name="Chourrout D."/>
        </authorList>
    </citation>
    <scope>NUCLEOTIDE SEQUENCE [LARGE SCALE GENOMIC DNA]</scope>
</reference>
<protein>
    <submittedName>
        <fullName evidence="1">Uncharacterized protein</fullName>
    </submittedName>
</protein>
<evidence type="ECO:0000313" key="1">
    <source>
        <dbReference type="EMBL" id="CBY34697.1"/>
    </source>
</evidence>
<dbReference type="EMBL" id="FN654535">
    <property type="protein sequence ID" value="CBY34697.1"/>
    <property type="molecule type" value="Genomic_DNA"/>
</dbReference>
<gene>
    <name evidence="1" type="ORF">GSOID_T00024730001</name>
</gene>
<accession>E4YGS3</accession>
<name>E4YGS3_OIKDI</name>
<organism evidence="1">
    <name type="scientific">Oikopleura dioica</name>
    <name type="common">Tunicate</name>
    <dbReference type="NCBI Taxonomy" id="34765"/>
    <lineage>
        <taxon>Eukaryota</taxon>
        <taxon>Metazoa</taxon>
        <taxon>Chordata</taxon>
        <taxon>Tunicata</taxon>
        <taxon>Appendicularia</taxon>
        <taxon>Copelata</taxon>
        <taxon>Oikopleuridae</taxon>
        <taxon>Oikopleura</taxon>
    </lineage>
</organism>
<sequence>MPSDLETDSRVDDSVEEPKSRLYISKGWRTREDMRSSSALTMKVSMLDISKSKINLNEFALIFVNSSSKILKMLRQHYSE</sequence>
<dbReference type="AlphaFoldDB" id="E4YGS3"/>
<dbReference type="Proteomes" id="UP000011014">
    <property type="component" value="Unassembled WGS sequence"/>
</dbReference>